<reference evidence="2 3" key="1">
    <citation type="submission" date="2015-01" db="EMBL/GenBank/DDBJ databases">
        <title>Genome of allotetraploid Gossypium barbadense reveals genomic plasticity and fiber elongation in cotton evolution.</title>
        <authorList>
            <person name="Chen X."/>
            <person name="Liu X."/>
            <person name="Zhao B."/>
            <person name="Zheng H."/>
            <person name="Hu Y."/>
            <person name="Lu G."/>
            <person name="Yang C."/>
            <person name="Chen J."/>
            <person name="Shan C."/>
            <person name="Zhang L."/>
            <person name="Zhou Y."/>
            <person name="Wang L."/>
            <person name="Guo W."/>
            <person name="Bai Y."/>
            <person name="Ruan J."/>
            <person name="Shangguan X."/>
            <person name="Mao Y."/>
            <person name="Jiang J."/>
            <person name="Zhu Y."/>
            <person name="Lei J."/>
            <person name="Kang H."/>
            <person name="Chen S."/>
            <person name="He X."/>
            <person name="Wang R."/>
            <person name="Wang Y."/>
            <person name="Chen J."/>
            <person name="Wang L."/>
            <person name="Yu S."/>
            <person name="Wang B."/>
            <person name="Wei J."/>
            <person name="Song S."/>
            <person name="Lu X."/>
            <person name="Gao Z."/>
            <person name="Gu W."/>
            <person name="Deng X."/>
            <person name="Ma D."/>
            <person name="Wang S."/>
            <person name="Liang W."/>
            <person name="Fang L."/>
            <person name="Cai C."/>
            <person name="Zhu X."/>
            <person name="Zhou B."/>
            <person name="Zhang Y."/>
            <person name="Chen Z."/>
            <person name="Xu S."/>
            <person name="Zhu R."/>
            <person name="Wang S."/>
            <person name="Zhang T."/>
            <person name="Zhao G."/>
        </authorList>
    </citation>
    <scope>NUCLEOTIDE SEQUENCE [LARGE SCALE GENOMIC DNA]</scope>
    <source>
        <strain evidence="3">cv. Xinhai21</strain>
        <tissue evidence="2">Leaf</tissue>
    </source>
</reference>
<name>A0A2P5W6T7_GOSBA</name>
<dbReference type="AlphaFoldDB" id="A0A2P5W6T7"/>
<accession>A0A2P5W6T7</accession>
<proteinExistence type="predicted"/>
<feature type="compositionally biased region" description="Polar residues" evidence="1">
    <location>
        <begin position="92"/>
        <end position="117"/>
    </location>
</feature>
<feature type="compositionally biased region" description="Polar residues" evidence="1">
    <location>
        <begin position="59"/>
        <end position="70"/>
    </location>
</feature>
<feature type="compositionally biased region" description="Polar residues" evidence="1">
    <location>
        <begin position="1"/>
        <end position="23"/>
    </location>
</feature>
<dbReference type="OrthoDB" id="981139at2759"/>
<evidence type="ECO:0000256" key="1">
    <source>
        <dbReference type="SAM" id="MobiDB-lite"/>
    </source>
</evidence>
<protein>
    <submittedName>
        <fullName evidence="2">Uncharacterized protein</fullName>
    </submittedName>
</protein>
<organism evidence="2 3">
    <name type="scientific">Gossypium barbadense</name>
    <name type="common">Sea Island cotton</name>
    <name type="synonym">Hibiscus barbadensis</name>
    <dbReference type="NCBI Taxonomy" id="3634"/>
    <lineage>
        <taxon>Eukaryota</taxon>
        <taxon>Viridiplantae</taxon>
        <taxon>Streptophyta</taxon>
        <taxon>Embryophyta</taxon>
        <taxon>Tracheophyta</taxon>
        <taxon>Spermatophyta</taxon>
        <taxon>Magnoliopsida</taxon>
        <taxon>eudicotyledons</taxon>
        <taxon>Gunneridae</taxon>
        <taxon>Pentapetalae</taxon>
        <taxon>rosids</taxon>
        <taxon>malvids</taxon>
        <taxon>Malvales</taxon>
        <taxon>Malvaceae</taxon>
        <taxon>Malvoideae</taxon>
        <taxon>Gossypium</taxon>
    </lineage>
</organism>
<feature type="region of interest" description="Disordered" evidence="1">
    <location>
        <begin position="1"/>
        <end position="117"/>
    </location>
</feature>
<sequence length="117" mass="12787">MLSKIYTTNSYSPIYNAHQTAAQRTDAKTERAMSRHRRQASRVLPPDLSLTWEGDEQPPKSTHSSVQPIATATPYGSKATSTDTSSNPSTTILQHYSSGDHSLQSPQNNPSTTNKPS</sequence>
<dbReference type="Proteomes" id="UP000239757">
    <property type="component" value="Unassembled WGS sequence"/>
</dbReference>
<gene>
    <name evidence="2" type="ORF">GOBAR_AA33899</name>
</gene>
<dbReference type="EMBL" id="KZ668843">
    <property type="protein sequence ID" value="PPR86788.1"/>
    <property type="molecule type" value="Genomic_DNA"/>
</dbReference>
<evidence type="ECO:0000313" key="2">
    <source>
        <dbReference type="EMBL" id="PPR86788.1"/>
    </source>
</evidence>
<evidence type="ECO:0000313" key="3">
    <source>
        <dbReference type="Proteomes" id="UP000239757"/>
    </source>
</evidence>
<feature type="compositionally biased region" description="Low complexity" evidence="1">
    <location>
        <begin position="80"/>
        <end position="91"/>
    </location>
</feature>